<organism evidence="11 12">
    <name type="scientific">Dokdonella ginsengisoli</name>
    <dbReference type="NCBI Taxonomy" id="363846"/>
    <lineage>
        <taxon>Bacteria</taxon>
        <taxon>Pseudomonadati</taxon>
        <taxon>Pseudomonadota</taxon>
        <taxon>Gammaproteobacteria</taxon>
        <taxon>Lysobacterales</taxon>
        <taxon>Rhodanobacteraceae</taxon>
        <taxon>Dokdonella</taxon>
    </lineage>
</organism>
<evidence type="ECO:0000259" key="10">
    <source>
        <dbReference type="SMART" id="SM01011"/>
    </source>
</evidence>
<dbReference type="SMART" id="SM01011">
    <property type="entry name" value="AMP_N"/>
    <property type="match status" value="1"/>
</dbReference>
<comment type="cofactor">
    <cofactor evidence="2">
        <name>Mn(2+)</name>
        <dbReference type="ChEBI" id="CHEBI:29035"/>
    </cofactor>
</comment>
<dbReference type="EC" id="3.4.11.9" evidence="4"/>
<evidence type="ECO:0000256" key="8">
    <source>
        <dbReference type="ARBA" id="ARBA00023049"/>
    </source>
</evidence>
<dbReference type="Gene3D" id="3.90.230.10">
    <property type="entry name" value="Creatinase/methionine aminopeptidase superfamily"/>
    <property type="match status" value="1"/>
</dbReference>
<keyword evidence="7 11" id="KW-0378">Hydrolase</keyword>
<feature type="domain" description="Aminopeptidase P N-terminal" evidence="10">
    <location>
        <begin position="2"/>
        <end position="136"/>
    </location>
</feature>
<evidence type="ECO:0000256" key="2">
    <source>
        <dbReference type="ARBA" id="ARBA00001936"/>
    </source>
</evidence>
<evidence type="ECO:0000256" key="4">
    <source>
        <dbReference type="ARBA" id="ARBA00012574"/>
    </source>
</evidence>
<proteinExistence type="inferred from homology"/>
<dbReference type="RefSeq" id="WP_380021258.1">
    <property type="nucleotide sequence ID" value="NZ_JBHSHD010000008.1"/>
</dbReference>
<dbReference type="SUPFAM" id="SSF53092">
    <property type="entry name" value="Creatinase/prolidase N-terminal domain"/>
    <property type="match status" value="1"/>
</dbReference>
<sequence length="437" mass="48786">MIEQKEYKRRRRQLMRMAGADAIAIVAAAPERVRNNDAHYPYRQDSDFHYLTGFGEPEAVLALVPGRAHGEAILFCRERDRERERWDGPRAGTEGAVSRYGFDDAFPIDDIDDILPGLIEGRRRVYYHFGRDTEFDLKLIGWVNRVRALVRQGAKPPHEFVALSHLLHDLRLYKSRAELALMRRSAKIAAAAHVRAMQATRPGMNEHEVEAELLHAFRKQGAVPSYEPIVGGGANACVLHYRANDAPLRGGDLLLIDAGAEYQCYASDITRTFPVNGRFGAEQRALYDVVLAAQLAAIDEVRAGRPFDAYHEAAVRTITRGLLRLGLLGGTLERNLREHSYRKFYMHKTGHWLGLDVHDVGDYRVDGEFRVLEPGMVVTVEPGLYVAPDAKGVPAKFRGIGIRIEDDVVVTRGEPEVMSADVPKDADAIETLMAAAG</sequence>
<evidence type="ECO:0000256" key="9">
    <source>
        <dbReference type="ARBA" id="ARBA00023211"/>
    </source>
</evidence>
<keyword evidence="11" id="KW-0031">Aminopeptidase</keyword>
<dbReference type="Pfam" id="PF00557">
    <property type="entry name" value="Peptidase_M24"/>
    <property type="match status" value="1"/>
</dbReference>
<name>A0ABV9QWK8_9GAMM</name>
<keyword evidence="6" id="KW-0479">Metal-binding</keyword>
<accession>A0ABV9QWK8</accession>
<comment type="catalytic activity">
    <reaction evidence="1">
        <text>Release of any N-terminal amino acid, including proline, that is linked to proline, even from a dipeptide or tripeptide.</text>
        <dbReference type="EC" id="3.4.11.9"/>
    </reaction>
</comment>
<evidence type="ECO:0000256" key="1">
    <source>
        <dbReference type="ARBA" id="ARBA00001424"/>
    </source>
</evidence>
<evidence type="ECO:0000256" key="5">
    <source>
        <dbReference type="ARBA" id="ARBA00022670"/>
    </source>
</evidence>
<keyword evidence="12" id="KW-1185">Reference proteome</keyword>
<dbReference type="EMBL" id="JBHSHD010000008">
    <property type="protein sequence ID" value="MFC4821024.1"/>
    <property type="molecule type" value="Genomic_DNA"/>
</dbReference>
<dbReference type="InterPro" id="IPR007865">
    <property type="entry name" value="Aminopep_P_N"/>
</dbReference>
<dbReference type="NCBIfam" id="NF008131">
    <property type="entry name" value="PRK10879.1"/>
    <property type="match status" value="1"/>
</dbReference>
<evidence type="ECO:0000256" key="6">
    <source>
        <dbReference type="ARBA" id="ARBA00022723"/>
    </source>
</evidence>
<dbReference type="PANTHER" id="PTHR43226:SF4">
    <property type="entry name" value="XAA-PRO AMINOPEPTIDASE 3"/>
    <property type="match status" value="1"/>
</dbReference>
<dbReference type="InterPro" id="IPR029149">
    <property type="entry name" value="Creatin/AminoP/Spt16_N"/>
</dbReference>
<protein>
    <recommendedName>
        <fullName evidence="4">Xaa-Pro aminopeptidase</fullName>
        <ecNumber evidence="4">3.4.11.9</ecNumber>
    </recommendedName>
</protein>
<dbReference type="InterPro" id="IPR036005">
    <property type="entry name" value="Creatinase/aminopeptidase-like"/>
</dbReference>
<keyword evidence="5" id="KW-0645">Protease</keyword>
<gene>
    <name evidence="11" type="primary">pepP</name>
    <name evidence="11" type="ORF">ACFO6Q_11855</name>
</gene>
<comment type="similarity">
    <text evidence="3">Belongs to the peptidase M24B family.</text>
</comment>
<keyword evidence="8" id="KW-0482">Metalloprotease</keyword>
<evidence type="ECO:0000313" key="11">
    <source>
        <dbReference type="EMBL" id="MFC4821024.1"/>
    </source>
</evidence>
<dbReference type="Pfam" id="PF05195">
    <property type="entry name" value="AMP_N"/>
    <property type="match status" value="1"/>
</dbReference>
<evidence type="ECO:0000256" key="7">
    <source>
        <dbReference type="ARBA" id="ARBA00022801"/>
    </source>
</evidence>
<dbReference type="InterPro" id="IPR052433">
    <property type="entry name" value="X-Pro_dipept-like"/>
</dbReference>
<keyword evidence="9" id="KW-0464">Manganese</keyword>
<dbReference type="SUPFAM" id="SSF55920">
    <property type="entry name" value="Creatinase/aminopeptidase"/>
    <property type="match status" value="1"/>
</dbReference>
<dbReference type="GO" id="GO:0004177">
    <property type="term" value="F:aminopeptidase activity"/>
    <property type="evidence" value="ECO:0007669"/>
    <property type="project" value="UniProtKB-KW"/>
</dbReference>
<dbReference type="Gene3D" id="3.40.350.10">
    <property type="entry name" value="Creatinase/prolidase N-terminal domain"/>
    <property type="match status" value="1"/>
</dbReference>
<comment type="caution">
    <text evidence="11">The sequence shown here is derived from an EMBL/GenBank/DDBJ whole genome shotgun (WGS) entry which is preliminary data.</text>
</comment>
<dbReference type="InterPro" id="IPR000994">
    <property type="entry name" value="Pept_M24"/>
</dbReference>
<evidence type="ECO:0000256" key="3">
    <source>
        <dbReference type="ARBA" id="ARBA00008766"/>
    </source>
</evidence>
<dbReference type="Proteomes" id="UP001595886">
    <property type="component" value="Unassembled WGS sequence"/>
</dbReference>
<reference evidence="12" key="1">
    <citation type="journal article" date="2019" name="Int. J. Syst. Evol. Microbiol.">
        <title>The Global Catalogue of Microorganisms (GCM) 10K type strain sequencing project: providing services to taxonomists for standard genome sequencing and annotation.</title>
        <authorList>
            <consortium name="The Broad Institute Genomics Platform"/>
            <consortium name="The Broad Institute Genome Sequencing Center for Infectious Disease"/>
            <person name="Wu L."/>
            <person name="Ma J."/>
        </authorList>
    </citation>
    <scope>NUCLEOTIDE SEQUENCE [LARGE SCALE GENOMIC DNA]</scope>
    <source>
        <strain evidence="12">CCUG 30340</strain>
    </source>
</reference>
<dbReference type="CDD" id="cd01087">
    <property type="entry name" value="Prolidase"/>
    <property type="match status" value="1"/>
</dbReference>
<dbReference type="PANTHER" id="PTHR43226">
    <property type="entry name" value="XAA-PRO AMINOPEPTIDASE 3"/>
    <property type="match status" value="1"/>
</dbReference>
<evidence type="ECO:0000313" key="12">
    <source>
        <dbReference type="Proteomes" id="UP001595886"/>
    </source>
</evidence>